<feature type="chain" id="PRO_5025463485" evidence="2">
    <location>
        <begin position="19"/>
        <end position="86"/>
    </location>
</feature>
<evidence type="ECO:0000313" key="3">
    <source>
        <dbReference type="EMBL" id="KAE9453350.1"/>
    </source>
</evidence>
<accession>A0A6A4L554</accession>
<evidence type="ECO:0000313" key="4">
    <source>
        <dbReference type="Proteomes" id="UP000428333"/>
    </source>
</evidence>
<feature type="non-terminal residue" evidence="3">
    <location>
        <position position="1"/>
    </location>
</feature>
<gene>
    <name evidence="3" type="ORF">C3L33_14733</name>
</gene>
<comment type="caution">
    <text evidence="3">The sequence shown here is derived from an EMBL/GenBank/DDBJ whole genome shotgun (WGS) entry which is preliminary data.</text>
</comment>
<sequence>MVLKLVVLLVVKKAQVVAVKLEATLGNSTCGAQLAQSTMGMNYHWHKESTSASAFLSGGSKNFSYNGGNKGQRKLTGNQIKSNPVG</sequence>
<dbReference type="Proteomes" id="UP000428333">
    <property type="component" value="Linkage Group LG08"/>
</dbReference>
<keyword evidence="2" id="KW-0732">Signal</keyword>
<keyword evidence="4" id="KW-1185">Reference proteome</keyword>
<dbReference type="EMBL" id="QEFC01002172">
    <property type="protein sequence ID" value="KAE9453350.1"/>
    <property type="molecule type" value="Genomic_DNA"/>
</dbReference>
<feature type="compositionally biased region" description="Polar residues" evidence="1">
    <location>
        <begin position="75"/>
        <end position="86"/>
    </location>
</feature>
<feature type="signal peptide" evidence="2">
    <location>
        <begin position="1"/>
        <end position="18"/>
    </location>
</feature>
<protein>
    <submittedName>
        <fullName evidence="3">Uncharacterized protein</fullName>
    </submittedName>
</protein>
<evidence type="ECO:0000256" key="2">
    <source>
        <dbReference type="SAM" id="SignalP"/>
    </source>
</evidence>
<proteinExistence type="predicted"/>
<organism evidence="3 4">
    <name type="scientific">Rhododendron williamsianum</name>
    <dbReference type="NCBI Taxonomy" id="262921"/>
    <lineage>
        <taxon>Eukaryota</taxon>
        <taxon>Viridiplantae</taxon>
        <taxon>Streptophyta</taxon>
        <taxon>Embryophyta</taxon>
        <taxon>Tracheophyta</taxon>
        <taxon>Spermatophyta</taxon>
        <taxon>Magnoliopsida</taxon>
        <taxon>eudicotyledons</taxon>
        <taxon>Gunneridae</taxon>
        <taxon>Pentapetalae</taxon>
        <taxon>asterids</taxon>
        <taxon>Ericales</taxon>
        <taxon>Ericaceae</taxon>
        <taxon>Ericoideae</taxon>
        <taxon>Rhodoreae</taxon>
        <taxon>Rhododendron</taxon>
    </lineage>
</organism>
<name>A0A6A4L554_9ERIC</name>
<feature type="region of interest" description="Disordered" evidence="1">
    <location>
        <begin position="64"/>
        <end position="86"/>
    </location>
</feature>
<dbReference type="AlphaFoldDB" id="A0A6A4L554"/>
<reference evidence="3 4" key="1">
    <citation type="journal article" date="2019" name="Genome Biol. Evol.">
        <title>The Rhododendron genome and chromosomal organization provide insight into shared whole-genome duplications across the heath family (Ericaceae).</title>
        <authorList>
            <person name="Soza V.L."/>
            <person name="Lindsley D."/>
            <person name="Waalkes A."/>
            <person name="Ramage E."/>
            <person name="Patwardhan R.P."/>
            <person name="Burton J.N."/>
            <person name="Adey A."/>
            <person name="Kumar A."/>
            <person name="Qiu R."/>
            <person name="Shendure J."/>
            <person name="Hall B."/>
        </authorList>
    </citation>
    <scope>NUCLEOTIDE SEQUENCE [LARGE SCALE GENOMIC DNA]</scope>
    <source>
        <strain evidence="3">RSF 1966-606</strain>
    </source>
</reference>
<evidence type="ECO:0000256" key="1">
    <source>
        <dbReference type="SAM" id="MobiDB-lite"/>
    </source>
</evidence>